<name>A0AAD5DZK6_9CHLO</name>
<dbReference type="InterPro" id="IPR001623">
    <property type="entry name" value="DnaJ_domain"/>
</dbReference>
<dbReference type="AlphaFoldDB" id="A0AAD5DZK6"/>
<reference evidence="2" key="1">
    <citation type="submission" date="2020-11" db="EMBL/GenBank/DDBJ databases">
        <title>Chlorella ohadii genome sequencing and assembly.</title>
        <authorList>
            <person name="Murik O."/>
            <person name="Treves H."/>
            <person name="Kedem I."/>
            <person name="Shotland Y."/>
            <person name="Kaplan A."/>
        </authorList>
    </citation>
    <scope>NUCLEOTIDE SEQUENCE</scope>
    <source>
        <strain evidence="2">1</strain>
    </source>
</reference>
<dbReference type="PRINTS" id="PR00625">
    <property type="entry name" value="JDOMAIN"/>
</dbReference>
<evidence type="ECO:0000313" key="2">
    <source>
        <dbReference type="EMBL" id="KAI7845281.1"/>
    </source>
</evidence>
<dbReference type="PROSITE" id="PS00636">
    <property type="entry name" value="DNAJ_1"/>
    <property type="match status" value="1"/>
</dbReference>
<dbReference type="InterPro" id="IPR052423">
    <property type="entry name" value="EMIR"/>
</dbReference>
<dbReference type="SMART" id="SM00271">
    <property type="entry name" value="DnaJ"/>
    <property type="match status" value="1"/>
</dbReference>
<accession>A0AAD5DZK6</accession>
<dbReference type="EMBL" id="JADXDR010000019">
    <property type="protein sequence ID" value="KAI7845281.1"/>
    <property type="molecule type" value="Genomic_DNA"/>
</dbReference>
<dbReference type="PROSITE" id="PS50076">
    <property type="entry name" value="DNAJ_2"/>
    <property type="match status" value="1"/>
</dbReference>
<proteinExistence type="predicted"/>
<dbReference type="PANTHER" id="PTHR44094:SF8">
    <property type="entry name" value="DNAJ HEAT SHOCK N-TERMINAL DOMAIN-CONTAINING PROTEIN-RELATED"/>
    <property type="match status" value="1"/>
</dbReference>
<protein>
    <recommendedName>
        <fullName evidence="1">J domain-containing protein</fullName>
    </recommendedName>
</protein>
<dbReference type="PANTHER" id="PTHR44094">
    <property type="entry name" value="DNAJ HEAT SHOCK N-TERMINAL DOMAIN-CONTAINING PROTEIN"/>
    <property type="match status" value="1"/>
</dbReference>
<dbReference type="SUPFAM" id="SSF46565">
    <property type="entry name" value="Chaperone J-domain"/>
    <property type="match status" value="1"/>
</dbReference>
<gene>
    <name evidence="2" type="ORF">COHA_001124</name>
</gene>
<dbReference type="InterPro" id="IPR018253">
    <property type="entry name" value="DnaJ_domain_CS"/>
</dbReference>
<sequence length="96" mass="10596">MVKETAFYDLLGVAPDASEAQIKKAYYLKARQCHPDKHPDDPEAKNKFQELGNAYQVLSDPEKRAAYDRFGAAGVSDMPMMDPGALFGVLFGKLSI</sequence>
<organism evidence="2 3">
    <name type="scientific">Chlorella ohadii</name>
    <dbReference type="NCBI Taxonomy" id="2649997"/>
    <lineage>
        <taxon>Eukaryota</taxon>
        <taxon>Viridiplantae</taxon>
        <taxon>Chlorophyta</taxon>
        <taxon>core chlorophytes</taxon>
        <taxon>Trebouxiophyceae</taxon>
        <taxon>Chlorellales</taxon>
        <taxon>Chlorellaceae</taxon>
        <taxon>Chlorella clade</taxon>
        <taxon>Chlorella</taxon>
    </lineage>
</organism>
<dbReference type="InterPro" id="IPR036869">
    <property type="entry name" value="J_dom_sf"/>
</dbReference>
<feature type="domain" description="J" evidence="1">
    <location>
        <begin position="6"/>
        <end position="71"/>
    </location>
</feature>
<evidence type="ECO:0000313" key="3">
    <source>
        <dbReference type="Proteomes" id="UP001205105"/>
    </source>
</evidence>
<dbReference type="CDD" id="cd06257">
    <property type="entry name" value="DnaJ"/>
    <property type="match status" value="1"/>
</dbReference>
<dbReference type="Gene3D" id="1.10.287.110">
    <property type="entry name" value="DnaJ domain"/>
    <property type="match status" value="1"/>
</dbReference>
<dbReference type="Proteomes" id="UP001205105">
    <property type="component" value="Unassembled WGS sequence"/>
</dbReference>
<comment type="caution">
    <text evidence="2">The sequence shown here is derived from an EMBL/GenBank/DDBJ whole genome shotgun (WGS) entry which is preliminary data.</text>
</comment>
<evidence type="ECO:0000259" key="1">
    <source>
        <dbReference type="PROSITE" id="PS50076"/>
    </source>
</evidence>
<dbReference type="Pfam" id="PF00226">
    <property type="entry name" value="DnaJ"/>
    <property type="match status" value="1"/>
</dbReference>
<keyword evidence="3" id="KW-1185">Reference proteome</keyword>